<gene>
    <name evidence="1" type="ORF">DAPPUDRAFT_346480</name>
</gene>
<accession>E9I7X3</accession>
<name>E9I7X3_DAPPU</name>
<proteinExistence type="predicted"/>
<dbReference type="HOGENOM" id="CLU_1050740_0_0_1"/>
<protein>
    <submittedName>
        <fullName evidence="1">Uncharacterized protein</fullName>
    </submittedName>
</protein>
<dbReference type="Proteomes" id="UP000000305">
    <property type="component" value="Unassembled WGS sequence"/>
</dbReference>
<dbReference type="EMBL" id="GL737569">
    <property type="protein sequence ID" value="EFX59907.1"/>
    <property type="molecule type" value="Genomic_DNA"/>
</dbReference>
<evidence type="ECO:0000313" key="1">
    <source>
        <dbReference type="EMBL" id="EFX59907.1"/>
    </source>
</evidence>
<sequence>MPVRLQGGCSMFPEVIADVEKYIASRPNFSREKFAALGKISDRTVYRFLAGEQVSQKSFIAILKVIHGSNHGEVLKQLVEKYPGNKDLQKSADFYKTMRLSFDVDDDLKQFFCRDGLTYQIYLLLTYEDGVSRGIVHDEFGKMGLKLFDELLSKSKLVEVKPGCYRLANHRQGFFEGGILKTLAGRVFELYDADTFGTQDSQLTHMSGWVSEEGFAEIKDVALKAGLRFMDIENKYPGSIPFSLATGLIKIRDDINFQKNSEGLS</sequence>
<keyword evidence="2" id="KW-1185">Reference proteome</keyword>
<organism evidence="1 2">
    <name type="scientific">Daphnia pulex</name>
    <name type="common">Water flea</name>
    <dbReference type="NCBI Taxonomy" id="6669"/>
    <lineage>
        <taxon>Eukaryota</taxon>
        <taxon>Metazoa</taxon>
        <taxon>Ecdysozoa</taxon>
        <taxon>Arthropoda</taxon>
        <taxon>Crustacea</taxon>
        <taxon>Branchiopoda</taxon>
        <taxon>Diplostraca</taxon>
        <taxon>Cladocera</taxon>
        <taxon>Anomopoda</taxon>
        <taxon>Daphniidae</taxon>
        <taxon>Daphnia</taxon>
    </lineage>
</organism>
<evidence type="ECO:0000313" key="2">
    <source>
        <dbReference type="Proteomes" id="UP000000305"/>
    </source>
</evidence>
<dbReference type="AlphaFoldDB" id="E9I7X3"/>
<dbReference type="InParanoid" id="E9I7X3"/>
<reference evidence="1 2" key="1">
    <citation type="journal article" date="2011" name="Science">
        <title>The ecoresponsive genome of Daphnia pulex.</title>
        <authorList>
            <person name="Colbourne J.K."/>
            <person name="Pfrender M.E."/>
            <person name="Gilbert D."/>
            <person name="Thomas W.K."/>
            <person name="Tucker A."/>
            <person name="Oakley T.H."/>
            <person name="Tokishita S."/>
            <person name="Aerts A."/>
            <person name="Arnold G.J."/>
            <person name="Basu M.K."/>
            <person name="Bauer D.J."/>
            <person name="Caceres C.E."/>
            <person name="Carmel L."/>
            <person name="Casola C."/>
            <person name="Choi J.H."/>
            <person name="Detter J.C."/>
            <person name="Dong Q."/>
            <person name="Dusheyko S."/>
            <person name="Eads B.D."/>
            <person name="Frohlich T."/>
            <person name="Geiler-Samerotte K.A."/>
            <person name="Gerlach D."/>
            <person name="Hatcher P."/>
            <person name="Jogdeo S."/>
            <person name="Krijgsveld J."/>
            <person name="Kriventseva E.V."/>
            <person name="Kultz D."/>
            <person name="Laforsch C."/>
            <person name="Lindquist E."/>
            <person name="Lopez J."/>
            <person name="Manak J.R."/>
            <person name="Muller J."/>
            <person name="Pangilinan J."/>
            <person name="Patwardhan R.P."/>
            <person name="Pitluck S."/>
            <person name="Pritham E.J."/>
            <person name="Rechtsteiner A."/>
            <person name="Rho M."/>
            <person name="Rogozin I.B."/>
            <person name="Sakarya O."/>
            <person name="Salamov A."/>
            <person name="Schaack S."/>
            <person name="Shapiro H."/>
            <person name="Shiga Y."/>
            <person name="Skalitzky C."/>
            <person name="Smith Z."/>
            <person name="Souvorov A."/>
            <person name="Sung W."/>
            <person name="Tang Z."/>
            <person name="Tsuchiya D."/>
            <person name="Tu H."/>
            <person name="Vos H."/>
            <person name="Wang M."/>
            <person name="Wolf Y.I."/>
            <person name="Yamagata H."/>
            <person name="Yamada T."/>
            <person name="Ye Y."/>
            <person name="Shaw J.R."/>
            <person name="Andrews J."/>
            <person name="Crease T.J."/>
            <person name="Tang H."/>
            <person name="Lucas S.M."/>
            <person name="Robertson H.M."/>
            <person name="Bork P."/>
            <person name="Koonin E.V."/>
            <person name="Zdobnov E.M."/>
            <person name="Grigoriev I.V."/>
            <person name="Lynch M."/>
            <person name="Boore J.L."/>
        </authorList>
    </citation>
    <scope>NUCLEOTIDE SEQUENCE [LARGE SCALE GENOMIC DNA]</scope>
</reference>
<dbReference type="KEGG" id="dpx:DAPPUDRAFT_346480"/>